<feature type="binding site" evidence="6">
    <location>
        <position position="138"/>
    </location>
    <ligand>
        <name>5-phospho-alpha-D-ribose 1-diphosphate</name>
        <dbReference type="ChEBI" id="CHEBI:58017"/>
        <note>ligand shared between dimeric partners</note>
    </ligand>
</feature>
<dbReference type="PANTHER" id="PTHR19278:SF9">
    <property type="entry name" value="URIDINE 5'-MONOPHOSPHATE SYNTHASE"/>
    <property type="match status" value="1"/>
</dbReference>
<dbReference type="HAMAP" id="MF_01208">
    <property type="entry name" value="PyrE"/>
    <property type="match status" value="1"/>
</dbReference>
<comment type="similarity">
    <text evidence="6">Belongs to the purine/pyrimidine phosphoribosyltransferase family. PyrE subfamily.</text>
</comment>
<comment type="pathway">
    <text evidence="1 6">Pyrimidine metabolism; UMP biosynthesis via de novo pathway; UMP from orotate: step 1/2.</text>
</comment>
<keyword evidence="4 6" id="KW-0808">Transferase</keyword>
<feature type="binding site" description="in other chain" evidence="6">
    <location>
        <position position="133"/>
    </location>
    <ligand>
        <name>5-phospho-alpha-D-ribose 1-diphosphate</name>
        <dbReference type="ChEBI" id="CHEBI:58017"/>
        <note>ligand shared between dimeric partners</note>
    </ligand>
</feature>
<feature type="binding site" evidence="6">
    <location>
        <position position="132"/>
    </location>
    <ligand>
        <name>5-phospho-alpha-D-ribose 1-diphosphate</name>
        <dbReference type="ChEBI" id="CHEBI:58017"/>
        <note>ligand shared between dimeric partners</note>
    </ligand>
</feature>
<accession>A0A1I6M2D9</accession>
<dbReference type="Proteomes" id="UP000199024">
    <property type="component" value="Unassembled WGS sequence"/>
</dbReference>
<comment type="cofactor">
    <cofactor evidence="6">
        <name>Mg(2+)</name>
        <dbReference type="ChEBI" id="CHEBI:18420"/>
    </cofactor>
</comment>
<organism evidence="8 9">
    <name type="scientific">Granulicella pectinivorans</name>
    <dbReference type="NCBI Taxonomy" id="474950"/>
    <lineage>
        <taxon>Bacteria</taxon>
        <taxon>Pseudomonadati</taxon>
        <taxon>Acidobacteriota</taxon>
        <taxon>Terriglobia</taxon>
        <taxon>Terriglobales</taxon>
        <taxon>Acidobacteriaceae</taxon>
        <taxon>Granulicella</taxon>
    </lineage>
</organism>
<dbReference type="GO" id="GO:0019856">
    <property type="term" value="P:pyrimidine nucleobase biosynthetic process"/>
    <property type="evidence" value="ECO:0007669"/>
    <property type="project" value="TreeGrafter"/>
</dbReference>
<dbReference type="Gene3D" id="3.40.50.2020">
    <property type="match status" value="1"/>
</dbReference>
<dbReference type="InterPro" id="IPR000836">
    <property type="entry name" value="PRTase_dom"/>
</dbReference>
<evidence type="ECO:0000256" key="2">
    <source>
        <dbReference type="ARBA" id="ARBA00011971"/>
    </source>
</evidence>
<dbReference type="CDD" id="cd06223">
    <property type="entry name" value="PRTases_typeI"/>
    <property type="match status" value="1"/>
</dbReference>
<feature type="binding site" evidence="6">
    <location>
        <position position="162"/>
    </location>
    <ligand>
        <name>orotate</name>
        <dbReference type="ChEBI" id="CHEBI:30839"/>
    </ligand>
</feature>
<comment type="caution">
    <text evidence="6">Lacks conserved residue(s) required for the propagation of feature annotation.</text>
</comment>
<evidence type="ECO:0000259" key="7">
    <source>
        <dbReference type="Pfam" id="PF00156"/>
    </source>
</evidence>
<dbReference type="EMBL" id="FOZL01000001">
    <property type="protein sequence ID" value="SFS09851.1"/>
    <property type="molecule type" value="Genomic_DNA"/>
</dbReference>
<dbReference type="GO" id="GO:0000287">
    <property type="term" value="F:magnesium ion binding"/>
    <property type="evidence" value="ECO:0007669"/>
    <property type="project" value="UniProtKB-UniRule"/>
</dbReference>
<evidence type="ECO:0000313" key="9">
    <source>
        <dbReference type="Proteomes" id="UP000199024"/>
    </source>
</evidence>
<reference evidence="8 9" key="1">
    <citation type="submission" date="2016-10" db="EMBL/GenBank/DDBJ databases">
        <authorList>
            <person name="de Groot N.N."/>
        </authorList>
    </citation>
    <scope>NUCLEOTIDE SEQUENCE [LARGE SCALE GENOMIC DNA]</scope>
    <source>
        <strain evidence="8 9">DSM 21001</strain>
    </source>
</reference>
<feature type="domain" description="Phosphoribosyltransferase" evidence="7">
    <location>
        <begin position="148"/>
        <end position="196"/>
    </location>
</feature>
<keyword evidence="6" id="KW-0460">Magnesium</keyword>
<evidence type="ECO:0000313" key="8">
    <source>
        <dbReference type="EMBL" id="SFS09851.1"/>
    </source>
</evidence>
<dbReference type="GO" id="GO:0044205">
    <property type="term" value="P:'de novo' UMP biosynthetic process"/>
    <property type="evidence" value="ECO:0007669"/>
    <property type="project" value="UniProtKB-UniRule"/>
</dbReference>
<feature type="binding site" evidence="6">
    <location>
        <position position="136"/>
    </location>
    <ligand>
        <name>5-phospho-alpha-D-ribose 1-diphosphate</name>
        <dbReference type="ChEBI" id="CHEBI:58017"/>
        <note>ligand shared between dimeric partners</note>
    </ligand>
</feature>
<dbReference type="PANTHER" id="PTHR19278">
    <property type="entry name" value="OROTATE PHOSPHORIBOSYLTRANSFERASE"/>
    <property type="match status" value="1"/>
</dbReference>
<feature type="binding site" evidence="6">
    <location>
        <position position="190"/>
    </location>
    <ligand>
        <name>orotate</name>
        <dbReference type="ChEBI" id="CHEBI:30839"/>
    </ligand>
</feature>
<dbReference type="InterPro" id="IPR029057">
    <property type="entry name" value="PRTase-like"/>
</dbReference>
<evidence type="ECO:0000256" key="4">
    <source>
        <dbReference type="ARBA" id="ARBA00022679"/>
    </source>
</evidence>
<protein>
    <recommendedName>
        <fullName evidence="2 6">Orotate phosphoribosyltransferase</fullName>
        <shortName evidence="6">OPRT</shortName>
        <shortName evidence="6">OPRTase</shortName>
        <ecNumber evidence="2 6">2.4.2.10</ecNumber>
    </recommendedName>
</protein>
<gene>
    <name evidence="6" type="primary">pyrE</name>
    <name evidence="8" type="ORF">SAMN05421771_1708</name>
</gene>
<evidence type="ECO:0000256" key="1">
    <source>
        <dbReference type="ARBA" id="ARBA00004889"/>
    </source>
</evidence>
<evidence type="ECO:0000256" key="3">
    <source>
        <dbReference type="ARBA" id="ARBA00022676"/>
    </source>
</evidence>
<dbReference type="EC" id="2.4.2.10" evidence="2 6"/>
<dbReference type="SUPFAM" id="SSF53271">
    <property type="entry name" value="PRTase-like"/>
    <property type="match status" value="1"/>
</dbReference>
<dbReference type="UniPathway" id="UPA00070">
    <property type="reaction ID" value="UER00119"/>
</dbReference>
<sequence length="232" mass="24881">MSQTEEQKANRQALLDLIATHSFKLGDFTLASGQKSDYYIDCRISTLHAEGGRLAGLVLLDLIRKHAPEAEAVGGLTMGADPLVTATATTSAWALNEYNEIAALFPEDAHEDPDDPDALGLPPQLIHGFLVRKTEKAHGTGRRVEGFLKTGAKVVIVDDVCTTGGSTITAIEATRDAGMEVVAVLCLVDREQGGRLHIEQALAEIPTDVDKEIPFLSVFTASDVRKAHLALK</sequence>
<evidence type="ECO:0000256" key="6">
    <source>
        <dbReference type="HAMAP-Rule" id="MF_01208"/>
    </source>
</evidence>
<keyword evidence="5 6" id="KW-0665">Pyrimidine biosynthesis</keyword>
<dbReference type="InterPro" id="IPR023031">
    <property type="entry name" value="OPRT"/>
</dbReference>
<evidence type="ECO:0000256" key="5">
    <source>
        <dbReference type="ARBA" id="ARBA00022975"/>
    </source>
</evidence>
<comment type="subunit">
    <text evidence="6">Homodimer.</text>
</comment>
<comment type="catalytic activity">
    <reaction evidence="6">
        <text>orotidine 5'-phosphate + diphosphate = orotate + 5-phospho-alpha-D-ribose 1-diphosphate</text>
        <dbReference type="Rhea" id="RHEA:10380"/>
        <dbReference type="ChEBI" id="CHEBI:30839"/>
        <dbReference type="ChEBI" id="CHEBI:33019"/>
        <dbReference type="ChEBI" id="CHEBI:57538"/>
        <dbReference type="ChEBI" id="CHEBI:58017"/>
        <dbReference type="EC" id="2.4.2.10"/>
    </reaction>
</comment>
<keyword evidence="9" id="KW-1185">Reference proteome</keyword>
<dbReference type="GO" id="GO:0004588">
    <property type="term" value="F:orotate phosphoribosyltransferase activity"/>
    <property type="evidence" value="ECO:0007669"/>
    <property type="project" value="UniProtKB-UniRule"/>
</dbReference>
<dbReference type="Pfam" id="PF00156">
    <property type="entry name" value="Pribosyltran"/>
    <property type="match status" value="1"/>
</dbReference>
<comment type="function">
    <text evidence="6">Catalyzes the transfer of a ribosyl phosphate group from 5-phosphoribose 1-diphosphate to orotate, leading to the formation of orotidine monophosphate (OMP).</text>
</comment>
<feature type="binding site" description="in other chain" evidence="6">
    <location>
        <begin position="158"/>
        <end position="166"/>
    </location>
    <ligand>
        <name>5-phospho-alpha-D-ribose 1-diphosphate</name>
        <dbReference type="ChEBI" id="CHEBI:58017"/>
        <note>ligand shared between dimeric partners</note>
    </ligand>
</feature>
<dbReference type="OrthoDB" id="9802134at2"/>
<dbReference type="AlphaFoldDB" id="A0A1I6M2D9"/>
<keyword evidence="3 6" id="KW-0328">Glycosyltransferase</keyword>
<proteinExistence type="inferred from homology"/>
<dbReference type="RefSeq" id="WP_089838406.1">
    <property type="nucleotide sequence ID" value="NZ_FOZL01000001.1"/>
</dbReference>
<name>A0A1I6M2D9_9BACT</name>
<dbReference type="STRING" id="474950.SAMN05421771_1708"/>